<evidence type="ECO:0000256" key="4">
    <source>
        <dbReference type="ARBA" id="ARBA00022989"/>
    </source>
</evidence>
<dbReference type="InterPro" id="IPR037185">
    <property type="entry name" value="EmrE-like"/>
</dbReference>
<feature type="domain" description="EamA" evidence="7">
    <location>
        <begin position="5"/>
        <end position="133"/>
    </location>
</feature>
<evidence type="ECO:0000256" key="3">
    <source>
        <dbReference type="ARBA" id="ARBA00022692"/>
    </source>
</evidence>
<feature type="transmembrane region" description="Helical" evidence="6">
    <location>
        <begin position="31"/>
        <end position="50"/>
    </location>
</feature>
<feature type="transmembrane region" description="Helical" evidence="6">
    <location>
        <begin position="94"/>
        <end position="115"/>
    </location>
</feature>
<organism evidence="8 9">
    <name type="scientific">Halobacillus andaensis</name>
    <dbReference type="NCBI Taxonomy" id="1176239"/>
    <lineage>
        <taxon>Bacteria</taxon>
        <taxon>Bacillati</taxon>
        <taxon>Bacillota</taxon>
        <taxon>Bacilli</taxon>
        <taxon>Bacillales</taxon>
        <taxon>Bacillaceae</taxon>
        <taxon>Halobacillus</taxon>
    </lineage>
</organism>
<gene>
    <name evidence="8" type="ORF">GCM10010954_25160</name>
</gene>
<dbReference type="AlphaFoldDB" id="A0A917B5E3"/>
<dbReference type="SUPFAM" id="SSF103481">
    <property type="entry name" value="Multidrug resistance efflux transporter EmrE"/>
    <property type="match status" value="2"/>
</dbReference>
<name>A0A917B5E3_HALAA</name>
<dbReference type="Proteomes" id="UP000660110">
    <property type="component" value="Unassembled WGS sequence"/>
</dbReference>
<comment type="similarity">
    <text evidence="2">Belongs to the EamA transporter family.</text>
</comment>
<dbReference type="PANTHER" id="PTHR32322:SF2">
    <property type="entry name" value="EAMA DOMAIN-CONTAINING PROTEIN"/>
    <property type="match status" value="1"/>
</dbReference>
<dbReference type="Pfam" id="PF00892">
    <property type="entry name" value="EamA"/>
    <property type="match status" value="2"/>
</dbReference>
<comment type="caution">
    <text evidence="8">The sequence shown here is derived from an EMBL/GenBank/DDBJ whole genome shotgun (WGS) entry which is preliminary data.</text>
</comment>
<keyword evidence="4 6" id="KW-1133">Transmembrane helix</keyword>
<evidence type="ECO:0000256" key="6">
    <source>
        <dbReference type="SAM" id="Phobius"/>
    </source>
</evidence>
<feature type="transmembrane region" description="Helical" evidence="6">
    <location>
        <begin position="267"/>
        <end position="285"/>
    </location>
</feature>
<feature type="transmembrane region" description="Helical" evidence="6">
    <location>
        <begin position="62"/>
        <end position="82"/>
    </location>
</feature>
<sequence length="298" mass="32817">MKLYSALIGLSFIWGLSFVFIKWLLDPIGVWGTVFFRCFAGALVLLPFLWIKRKELKGPLPWKALFFVGVFNAGLPWGLIAWSETEIHSSTAAVMNALTPICTGLVGFMFFSILLKRRQWVGIVLGFVGILVLMDFNIFDLFSESFIGIGTMILATISYGVASQYTKKHLQETSILLVTTCSLLVAALFGLAGMVLTNSVSVINEDVLSRPLVWLSIIGLGCFGSGFAHLLFYYMVKNGSAEFATSVTYIIPVTAMVWGYVLLDEPITKNIVLGLVIIFAGVYLATRKPRRSIQQAAA</sequence>
<dbReference type="EMBL" id="BMEL01000003">
    <property type="protein sequence ID" value="GGF25248.1"/>
    <property type="molecule type" value="Genomic_DNA"/>
</dbReference>
<dbReference type="PANTHER" id="PTHR32322">
    <property type="entry name" value="INNER MEMBRANE TRANSPORTER"/>
    <property type="match status" value="1"/>
</dbReference>
<evidence type="ECO:0000259" key="7">
    <source>
        <dbReference type="Pfam" id="PF00892"/>
    </source>
</evidence>
<keyword evidence="5 6" id="KW-0472">Membrane</keyword>
<protein>
    <submittedName>
        <fullName evidence="8">Membrane protein</fullName>
    </submittedName>
</protein>
<feature type="transmembrane region" description="Helical" evidence="6">
    <location>
        <begin position="120"/>
        <end position="139"/>
    </location>
</feature>
<dbReference type="GO" id="GO:0008360">
    <property type="term" value="P:regulation of cell shape"/>
    <property type="evidence" value="ECO:0007669"/>
    <property type="project" value="UniProtKB-KW"/>
</dbReference>
<feature type="transmembrane region" description="Helical" evidence="6">
    <location>
        <begin position="7"/>
        <end position="25"/>
    </location>
</feature>
<keyword evidence="3 6" id="KW-0812">Transmembrane</keyword>
<feature type="transmembrane region" description="Helical" evidence="6">
    <location>
        <begin position="174"/>
        <end position="192"/>
    </location>
</feature>
<proteinExistence type="inferred from homology"/>
<dbReference type="InterPro" id="IPR050638">
    <property type="entry name" value="AA-Vitamin_Transporters"/>
</dbReference>
<accession>A0A917B5E3</accession>
<evidence type="ECO:0000256" key="1">
    <source>
        <dbReference type="ARBA" id="ARBA00004127"/>
    </source>
</evidence>
<feature type="transmembrane region" description="Helical" evidence="6">
    <location>
        <begin position="145"/>
        <end position="162"/>
    </location>
</feature>
<feature type="transmembrane region" description="Helical" evidence="6">
    <location>
        <begin position="243"/>
        <end position="261"/>
    </location>
</feature>
<evidence type="ECO:0000256" key="2">
    <source>
        <dbReference type="ARBA" id="ARBA00007362"/>
    </source>
</evidence>
<evidence type="ECO:0000313" key="8">
    <source>
        <dbReference type="EMBL" id="GGF25248.1"/>
    </source>
</evidence>
<reference evidence="8" key="1">
    <citation type="journal article" date="2014" name="Int. J. Syst. Evol. Microbiol.">
        <title>Complete genome sequence of Corynebacterium casei LMG S-19264T (=DSM 44701T), isolated from a smear-ripened cheese.</title>
        <authorList>
            <consortium name="US DOE Joint Genome Institute (JGI-PGF)"/>
            <person name="Walter F."/>
            <person name="Albersmeier A."/>
            <person name="Kalinowski J."/>
            <person name="Ruckert C."/>
        </authorList>
    </citation>
    <scope>NUCLEOTIDE SEQUENCE</scope>
    <source>
        <strain evidence="8">CGMCC 1.12153</strain>
    </source>
</reference>
<feature type="transmembrane region" description="Helical" evidence="6">
    <location>
        <begin position="212"/>
        <end position="236"/>
    </location>
</feature>
<evidence type="ECO:0000256" key="5">
    <source>
        <dbReference type="ARBA" id="ARBA00023136"/>
    </source>
</evidence>
<reference evidence="8" key="2">
    <citation type="submission" date="2020-09" db="EMBL/GenBank/DDBJ databases">
        <authorList>
            <person name="Sun Q."/>
            <person name="Zhou Y."/>
        </authorList>
    </citation>
    <scope>NUCLEOTIDE SEQUENCE</scope>
    <source>
        <strain evidence="8">CGMCC 1.12153</strain>
    </source>
</reference>
<keyword evidence="9" id="KW-1185">Reference proteome</keyword>
<feature type="domain" description="EamA" evidence="7">
    <location>
        <begin position="147"/>
        <end position="286"/>
    </location>
</feature>
<comment type="subcellular location">
    <subcellularLocation>
        <location evidence="1">Endomembrane system</location>
        <topology evidence="1">Multi-pass membrane protein</topology>
    </subcellularLocation>
</comment>
<dbReference type="GO" id="GO:0005886">
    <property type="term" value="C:plasma membrane"/>
    <property type="evidence" value="ECO:0007669"/>
    <property type="project" value="UniProtKB-SubCell"/>
</dbReference>
<dbReference type="RefSeq" id="WP_188377865.1">
    <property type="nucleotide sequence ID" value="NZ_BMEL01000003.1"/>
</dbReference>
<dbReference type="InterPro" id="IPR000620">
    <property type="entry name" value="EamA_dom"/>
</dbReference>
<evidence type="ECO:0000313" key="9">
    <source>
        <dbReference type="Proteomes" id="UP000660110"/>
    </source>
</evidence>